<evidence type="ECO:0000313" key="2">
    <source>
        <dbReference type="Proteomes" id="UP001163603"/>
    </source>
</evidence>
<protein>
    <submittedName>
        <fullName evidence="1">Uncharacterized protein</fullName>
    </submittedName>
</protein>
<dbReference type="Proteomes" id="UP001163603">
    <property type="component" value="Chromosome 13"/>
</dbReference>
<name>A0ACC0X874_9ROSI</name>
<gene>
    <name evidence="1" type="ORF">Pint_19852</name>
</gene>
<sequence>MASNDPPLPQKIQNYPRDWKLNHLFSKKITETEDLKRSIAFLNRGNEFIRNNVSESLQQRFVKNGVSVKVYAPNVDDLEVTMRRNMRGRLPCFSVSFKQAWDRKLGLRYGDEINCWCIHHKPQEGVGEEEEFSLLVEKVLQIKFA</sequence>
<organism evidence="1 2">
    <name type="scientific">Pistacia integerrima</name>
    <dbReference type="NCBI Taxonomy" id="434235"/>
    <lineage>
        <taxon>Eukaryota</taxon>
        <taxon>Viridiplantae</taxon>
        <taxon>Streptophyta</taxon>
        <taxon>Embryophyta</taxon>
        <taxon>Tracheophyta</taxon>
        <taxon>Spermatophyta</taxon>
        <taxon>Magnoliopsida</taxon>
        <taxon>eudicotyledons</taxon>
        <taxon>Gunneridae</taxon>
        <taxon>Pentapetalae</taxon>
        <taxon>rosids</taxon>
        <taxon>malvids</taxon>
        <taxon>Sapindales</taxon>
        <taxon>Anacardiaceae</taxon>
        <taxon>Pistacia</taxon>
    </lineage>
</organism>
<keyword evidence="2" id="KW-1185">Reference proteome</keyword>
<accession>A0ACC0X874</accession>
<comment type="caution">
    <text evidence="1">The sequence shown here is derived from an EMBL/GenBank/DDBJ whole genome shotgun (WGS) entry which is preliminary data.</text>
</comment>
<evidence type="ECO:0000313" key="1">
    <source>
        <dbReference type="EMBL" id="KAJ0013379.1"/>
    </source>
</evidence>
<dbReference type="EMBL" id="CM047748">
    <property type="protein sequence ID" value="KAJ0013379.1"/>
    <property type="molecule type" value="Genomic_DNA"/>
</dbReference>
<reference evidence="2" key="1">
    <citation type="journal article" date="2023" name="G3 (Bethesda)">
        <title>Genome assembly and association tests identify interacting loci associated with vigor, precocity, and sex in interspecific pistachio rootstocks.</title>
        <authorList>
            <person name="Palmer W."/>
            <person name="Jacygrad E."/>
            <person name="Sagayaradj S."/>
            <person name="Cavanaugh K."/>
            <person name="Han R."/>
            <person name="Bertier L."/>
            <person name="Beede B."/>
            <person name="Kafkas S."/>
            <person name="Golino D."/>
            <person name="Preece J."/>
            <person name="Michelmore R."/>
        </authorList>
    </citation>
    <scope>NUCLEOTIDE SEQUENCE [LARGE SCALE GENOMIC DNA]</scope>
</reference>
<proteinExistence type="predicted"/>